<sequence length="362" mass="39873">MSVPLRSVAVTGMHRGENPQPGASVVASLRRQFPGLRTVGLSYDPLESSLYGQGGDHPDAAYLIPFPRAGARALLDRLDMIRQSEDIGYIIPCLDSEIESYLQLEEPLRERGIRCILPTRRSFEERHKASLYDFCLRHGIPSPVTLTAHDALAVERCAAEVGYPVYVKGRLYHAELVHSREGLVAGYDEIVQAWGWPVMVQEALSGEEYDVAGVGDGEGGIVQSCSIRKLLRTSHGKGFAGIVVQDPAMDALSARIIHALRWNGPFELEFIKVPGHPHALMEINPRFPAWIDFPSQIGCNLPALLFKRLLGHAVKPPPVCKPGQMFVRHSLDLVGDFADFAAMASSGERIFRPLQTPEQVTP</sequence>
<dbReference type="RefSeq" id="WP_068174175.1">
    <property type="nucleotide sequence ID" value="NZ_AOGK01000023.1"/>
</dbReference>
<gene>
    <name evidence="3" type="ORF">H010_20346</name>
</gene>
<protein>
    <recommendedName>
        <fullName evidence="2">ATP-grasp domain-containing protein</fullName>
    </recommendedName>
</protein>
<keyword evidence="4" id="KW-1185">Reference proteome</keyword>
<dbReference type="EMBL" id="AOGK01000023">
    <property type="protein sequence ID" value="MDG5977619.1"/>
    <property type="molecule type" value="Genomic_DNA"/>
</dbReference>
<dbReference type="GO" id="GO:0046872">
    <property type="term" value="F:metal ion binding"/>
    <property type="evidence" value="ECO:0007669"/>
    <property type="project" value="InterPro"/>
</dbReference>
<dbReference type="OrthoDB" id="5372487at2"/>
<dbReference type="AlphaFoldDB" id="A0A9X4NWL7"/>
<reference evidence="3" key="1">
    <citation type="submission" date="2013-01" db="EMBL/GenBank/DDBJ databases">
        <title>Genome draft of Hydrogenophaga taeniospiralis 2K1.</title>
        <authorList>
            <person name="Gomila M."/>
            <person name="Lalucat J."/>
        </authorList>
    </citation>
    <scope>NUCLEOTIDE SEQUENCE</scope>
    <source>
        <strain evidence="3">CCUG 15921</strain>
    </source>
</reference>
<evidence type="ECO:0000256" key="1">
    <source>
        <dbReference type="PROSITE-ProRule" id="PRU00409"/>
    </source>
</evidence>
<organism evidence="3 4">
    <name type="scientific">Hydrogenophaga taeniospiralis CCUG 15921</name>
    <dbReference type="NCBI Taxonomy" id="1281780"/>
    <lineage>
        <taxon>Bacteria</taxon>
        <taxon>Pseudomonadati</taxon>
        <taxon>Pseudomonadota</taxon>
        <taxon>Betaproteobacteria</taxon>
        <taxon>Burkholderiales</taxon>
        <taxon>Comamonadaceae</taxon>
        <taxon>Hydrogenophaga</taxon>
    </lineage>
</organism>
<evidence type="ECO:0000313" key="4">
    <source>
        <dbReference type="Proteomes" id="UP001152876"/>
    </source>
</evidence>
<evidence type="ECO:0000313" key="3">
    <source>
        <dbReference type="EMBL" id="MDG5977619.1"/>
    </source>
</evidence>
<keyword evidence="1" id="KW-0067">ATP-binding</keyword>
<dbReference type="InterPro" id="IPR011761">
    <property type="entry name" value="ATP-grasp"/>
</dbReference>
<dbReference type="Proteomes" id="UP001152876">
    <property type="component" value="Unassembled WGS sequence"/>
</dbReference>
<evidence type="ECO:0000259" key="2">
    <source>
        <dbReference type="PROSITE" id="PS50975"/>
    </source>
</evidence>
<name>A0A9X4NWL7_9BURK</name>
<dbReference type="PROSITE" id="PS50975">
    <property type="entry name" value="ATP_GRASP"/>
    <property type="match status" value="1"/>
</dbReference>
<accession>A0A9X4NWL7</accession>
<feature type="domain" description="ATP-grasp" evidence="2">
    <location>
        <begin position="132"/>
        <end position="310"/>
    </location>
</feature>
<dbReference type="GO" id="GO:0005524">
    <property type="term" value="F:ATP binding"/>
    <property type="evidence" value="ECO:0007669"/>
    <property type="project" value="UniProtKB-UniRule"/>
</dbReference>
<dbReference type="Pfam" id="PF15632">
    <property type="entry name" value="ATPgrasp_Ter"/>
    <property type="match status" value="1"/>
</dbReference>
<proteinExistence type="predicted"/>
<dbReference type="SUPFAM" id="SSF56059">
    <property type="entry name" value="Glutathione synthetase ATP-binding domain-like"/>
    <property type="match status" value="1"/>
</dbReference>
<keyword evidence="1" id="KW-0547">Nucleotide-binding</keyword>
<dbReference type="Gene3D" id="3.40.50.20">
    <property type="match status" value="1"/>
</dbReference>
<dbReference type="Gene3D" id="3.30.470.20">
    <property type="entry name" value="ATP-grasp fold, B domain"/>
    <property type="match status" value="1"/>
</dbReference>
<comment type="caution">
    <text evidence="3">The sequence shown here is derived from an EMBL/GenBank/DDBJ whole genome shotgun (WGS) entry which is preliminary data.</text>
</comment>